<dbReference type="CDD" id="cd03057">
    <property type="entry name" value="GST_N_Beta"/>
    <property type="match status" value="1"/>
</dbReference>
<dbReference type="InterPro" id="IPR040079">
    <property type="entry name" value="Glutathione_S-Trfase"/>
</dbReference>
<dbReference type="SFLD" id="SFLDG00358">
    <property type="entry name" value="Main_(cytGST)"/>
    <property type="match status" value="1"/>
</dbReference>
<dbReference type="EMBL" id="QYUO01000001">
    <property type="protein sequence ID" value="RJF99294.1"/>
    <property type="molecule type" value="Genomic_DNA"/>
</dbReference>
<dbReference type="InterPro" id="IPR004045">
    <property type="entry name" value="Glutathione_S-Trfase_N"/>
</dbReference>
<keyword evidence="5" id="KW-1185">Reference proteome</keyword>
<dbReference type="Pfam" id="PF00043">
    <property type="entry name" value="GST_C"/>
    <property type="match status" value="1"/>
</dbReference>
<dbReference type="InterPro" id="IPR036249">
    <property type="entry name" value="Thioredoxin-like_sf"/>
</dbReference>
<accession>A0A3A3FVD2</accession>
<dbReference type="PROSITE" id="PS50405">
    <property type="entry name" value="GST_CTER"/>
    <property type="match status" value="1"/>
</dbReference>
<gene>
    <name evidence="4" type="ORF">D3871_12765</name>
</gene>
<proteinExistence type="inferred from homology"/>
<dbReference type="Pfam" id="PF02798">
    <property type="entry name" value="GST_N"/>
    <property type="match status" value="1"/>
</dbReference>
<dbReference type="InterPro" id="IPR010987">
    <property type="entry name" value="Glutathione-S-Trfase_C-like"/>
</dbReference>
<dbReference type="InterPro" id="IPR004046">
    <property type="entry name" value="GST_C"/>
</dbReference>
<evidence type="ECO:0000259" key="3">
    <source>
        <dbReference type="PROSITE" id="PS50405"/>
    </source>
</evidence>
<sequence length="220" mass="25263">MITLCYSPGSCSLAPHIVLREIGVPFTAKRFAADLRENYSDEYLQINPRGRVPALMIDGFTMTETPAILAYLGRRFPDSELFPSNSLESEARCLERLAWSSNTVHVAYAQIRRAERYVLNPADYATVRDGGHHYFQRCIAEMDEHLQQNRFALGDRYSVVDPFWLVFYRWGCRQSYEMAERFPALTTYVTRLVARPAVQQTLDAEGISIWPNAGRPDRKT</sequence>
<dbReference type="PANTHER" id="PTHR44051:SF8">
    <property type="entry name" value="GLUTATHIONE S-TRANSFERASE GSTA"/>
    <property type="match status" value="1"/>
</dbReference>
<dbReference type="SFLD" id="SFLDS00019">
    <property type="entry name" value="Glutathione_Transferase_(cytos"/>
    <property type="match status" value="1"/>
</dbReference>
<name>A0A3A3FVD2_9BURK</name>
<evidence type="ECO:0000256" key="1">
    <source>
        <dbReference type="RuleBase" id="RU003494"/>
    </source>
</evidence>
<dbReference type="PROSITE" id="PS50404">
    <property type="entry name" value="GST_NTER"/>
    <property type="match status" value="1"/>
</dbReference>
<comment type="caution">
    <text evidence="4">The sequence shown here is derived from an EMBL/GenBank/DDBJ whole genome shotgun (WGS) entry which is preliminary data.</text>
</comment>
<evidence type="ECO:0000259" key="2">
    <source>
        <dbReference type="PROSITE" id="PS50404"/>
    </source>
</evidence>
<dbReference type="Gene3D" id="1.20.1050.10">
    <property type="match status" value="1"/>
</dbReference>
<dbReference type="InterPro" id="IPR036282">
    <property type="entry name" value="Glutathione-S-Trfase_C_sf"/>
</dbReference>
<dbReference type="SUPFAM" id="SSF52833">
    <property type="entry name" value="Thioredoxin-like"/>
    <property type="match status" value="1"/>
</dbReference>
<organism evidence="4 5">
    <name type="scientific">Noviherbaspirillum saxi</name>
    <dbReference type="NCBI Taxonomy" id="2320863"/>
    <lineage>
        <taxon>Bacteria</taxon>
        <taxon>Pseudomonadati</taxon>
        <taxon>Pseudomonadota</taxon>
        <taxon>Betaproteobacteria</taxon>
        <taxon>Burkholderiales</taxon>
        <taxon>Oxalobacteraceae</taxon>
        <taxon>Noviherbaspirillum</taxon>
    </lineage>
</organism>
<feature type="domain" description="GST C-terminal" evidence="3">
    <location>
        <begin position="86"/>
        <end position="220"/>
    </location>
</feature>
<dbReference type="SUPFAM" id="SSF47616">
    <property type="entry name" value="GST C-terminal domain-like"/>
    <property type="match status" value="1"/>
</dbReference>
<reference evidence="5" key="1">
    <citation type="submission" date="2018-09" db="EMBL/GenBank/DDBJ databases">
        <authorList>
            <person name="Zhu H."/>
        </authorList>
    </citation>
    <scope>NUCLEOTIDE SEQUENCE [LARGE SCALE GENOMIC DNA]</scope>
    <source>
        <strain evidence="5">K1R23-30</strain>
    </source>
</reference>
<dbReference type="AlphaFoldDB" id="A0A3A3FVD2"/>
<dbReference type="SFLD" id="SFLDG01150">
    <property type="entry name" value="Main.1:_Beta-like"/>
    <property type="match status" value="1"/>
</dbReference>
<dbReference type="OrthoDB" id="8772754at2"/>
<comment type="similarity">
    <text evidence="1">Belongs to the GST superfamily.</text>
</comment>
<evidence type="ECO:0000313" key="5">
    <source>
        <dbReference type="Proteomes" id="UP000265955"/>
    </source>
</evidence>
<dbReference type="Proteomes" id="UP000265955">
    <property type="component" value="Unassembled WGS sequence"/>
</dbReference>
<dbReference type="RefSeq" id="WP_119769235.1">
    <property type="nucleotide sequence ID" value="NZ_QYUO01000001.1"/>
</dbReference>
<protein>
    <submittedName>
        <fullName evidence="4">Glutathione S-transferase</fullName>
    </submittedName>
</protein>
<feature type="domain" description="GST N-terminal" evidence="2">
    <location>
        <begin position="1"/>
        <end position="80"/>
    </location>
</feature>
<keyword evidence="4" id="KW-0808">Transferase</keyword>
<dbReference type="Gene3D" id="3.40.30.10">
    <property type="entry name" value="Glutaredoxin"/>
    <property type="match status" value="1"/>
</dbReference>
<evidence type="ECO:0000313" key="4">
    <source>
        <dbReference type="EMBL" id="RJF99294.1"/>
    </source>
</evidence>
<dbReference type="PANTHER" id="PTHR44051">
    <property type="entry name" value="GLUTATHIONE S-TRANSFERASE-RELATED"/>
    <property type="match status" value="1"/>
</dbReference>
<dbReference type="GO" id="GO:0016740">
    <property type="term" value="F:transferase activity"/>
    <property type="evidence" value="ECO:0007669"/>
    <property type="project" value="UniProtKB-KW"/>
</dbReference>